<feature type="region of interest" description="Disordered" evidence="1">
    <location>
        <begin position="156"/>
        <end position="176"/>
    </location>
</feature>
<dbReference type="PANTHER" id="PTHR45669">
    <property type="entry name" value="GLUTAREDOXIN DOMAIN-CONTAINING CYSTEINE-RICH PROTEIN CG12206-RELATED"/>
    <property type="match status" value="1"/>
</dbReference>
<dbReference type="CDD" id="cd03031">
    <property type="entry name" value="GRX_GRX_like"/>
    <property type="match status" value="1"/>
</dbReference>
<dbReference type="InterPro" id="IPR002109">
    <property type="entry name" value="Glutaredoxin"/>
</dbReference>
<dbReference type="Gene3D" id="3.40.30.10">
    <property type="entry name" value="Glutaredoxin"/>
    <property type="match status" value="1"/>
</dbReference>
<name>A0A5J5B9K8_9ASTE</name>
<evidence type="ECO:0000259" key="2">
    <source>
        <dbReference type="Pfam" id="PF00462"/>
    </source>
</evidence>
<dbReference type="OrthoDB" id="423313at2759"/>
<evidence type="ECO:0000313" key="3">
    <source>
        <dbReference type="EMBL" id="KAA8539066.1"/>
    </source>
</evidence>
<dbReference type="Pfam" id="PF23733">
    <property type="entry name" value="GRXCR1-2_C"/>
    <property type="match status" value="1"/>
</dbReference>
<dbReference type="AlphaFoldDB" id="A0A5J5B9K8"/>
<organism evidence="3 4">
    <name type="scientific">Nyssa sinensis</name>
    <dbReference type="NCBI Taxonomy" id="561372"/>
    <lineage>
        <taxon>Eukaryota</taxon>
        <taxon>Viridiplantae</taxon>
        <taxon>Streptophyta</taxon>
        <taxon>Embryophyta</taxon>
        <taxon>Tracheophyta</taxon>
        <taxon>Spermatophyta</taxon>
        <taxon>Magnoliopsida</taxon>
        <taxon>eudicotyledons</taxon>
        <taxon>Gunneridae</taxon>
        <taxon>Pentapetalae</taxon>
        <taxon>asterids</taxon>
        <taxon>Cornales</taxon>
        <taxon>Nyssaceae</taxon>
        <taxon>Nyssa</taxon>
    </lineage>
</organism>
<dbReference type="EMBL" id="CM018037">
    <property type="protein sequence ID" value="KAA8539066.1"/>
    <property type="molecule type" value="Genomic_DNA"/>
</dbReference>
<sequence>MQMARSSLRSGASMRANSSEIALRVYKYSAIRLPSRGRGMKGKLLKKLKSIRSIGNLKPDRVLHVNASDGFVDTLLAKSNVKVQTQLACKEEPPKKIVQSCVTLQKPDTIDVSELMKDLEDEEMEFSDDNKENIRPETKIKTPVDTKDDSVILSSLKPHNGNSEAHGLSELRAGNRKRTPLSEINISSFRQPNLNSTNSLFVPNLLASFEQAATEVRVRLEESIHESIEEEPPLKTLKVEDNINPLLDFEEKCPPGGCESVILYTTGLRGIRKTFEDCNSVRFLLESFPVLFHERDVSTHSEFREELWRTLGRKLVPPRLFIKGRYIGGAEEVLSLHEQEKLWPLFDGVSIDGLISGPCEGCAGIRFVVCFNCNGSHRVVLDEDGMSIQCPECNENGLIICPICC</sequence>
<protein>
    <recommendedName>
        <fullName evidence="2">Glutaredoxin domain-containing protein</fullName>
    </recommendedName>
</protein>
<dbReference type="Pfam" id="PF00462">
    <property type="entry name" value="Glutaredoxin"/>
    <property type="match status" value="1"/>
</dbReference>
<reference evidence="3 4" key="1">
    <citation type="submission" date="2019-09" db="EMBL/GenBank/DDBJ databases">
        <title>A chromosome-level genome assembly of the Chinese tupelo Nyssa sinensis.</title>
        <authorList>
            <person name="Yang X."/>
            <person name="Kang M."/>
            <person name="Yang Y."/>
            <person name="Xiong H."/>
            <person name="Wang M."/>
            <person name="Zhang Z."/>
            <person name="Wang Z."/>
            <person name="Wu H."/>
            <person name="Ma T."/>
            <person name="Liu J."/>
            <person name="Xi Z."/>
        </authorList>
    </citation>
    <scope>NUCLEOTIDE SEQUENCE [LARGE SCALE GENOMIC DNA]</scope>
    <source>
        <strain evidence="3">J267</strain>
        <tissue evidence="3">Leaf</tissue>
    </source>
</reference>
<evidence type="ECO:0000313" key="4">
    <source>
        <dbReference type="Proteomes" id="UP000325577"/>
    </source>
</evidence>
<dbReference type="Proteomes" id="UP000325577">
    <property type="component" value="Linkage Group LG14"/>
</dbReference>
<gene>
    <name evidence="3" type="ORF">F0562_025758</name>
</gene>
<evidence type="ECO:0000256" key="1">
    <source>
        <dbReference type="SAM" id="MobiDB-lite"/>
    </source>
</evidence>
<feature type="domain" description="Glutaredoxin" evidence="2">
    <location>
        <begin position="261"/>
        <end position="327"/>
    </location>
</feature>
<dbReference type="InterPro" id="IPR036249">
    <property type="entry name" value="Thioredoxin-like_sf"/>
</dbReference>
<dbReference type="PANTHER" id="PTHR45669:SF28">
    <property type="entry name" value="GLUTAREDOXIN DOMAIN-CONTAINING PROTEIN"/>
    <property type="match status" value="1"/>
</dbReference>
<proteinExistence type="predicted"/>
<accession>A0A5J5B9K8</accession>
<dbReference type="PROSITE" id="PS51354">
    <property type="entry name" value="GLUTAREDOXIN_2"/>
    <property type="match status" value="1"/>
</dbReference>
<keyword evidence="4" id="KW-1185">Reference proteome</keyword>
<dbReference type="SUPFAM" id="SSF52833">
    <property type="entry name" value="Thioredoxin-like"/>
    <property type="match status" value="1"/>
</dbReference>